<dbReference type="Proteomes" id="UP001059041">
    <property type="component" value="Linkage Group LG12"/>
</dbReference>
<proteinExistence type="predicted"/>
<dbReference type="CDD" id="cd00096">
    <property type="entry name" value="Ig"/>
    <property type="match status" value="1"/>
</dbReference>
<feature type="compositionally biased region" description="Basic and acidic residues" evidence="1">
    <location>
        <begin position="156"/>
        <end position="170"/>
    </location>
</feature>
<keyword evidence="2" id="KW-0732">Signal</keyword>
<dbReference type="Gene3D" id="2.60.40.10">
    <property type="entry name" value="Immunoglobulins"/>
    <property type="match status" value="1"/>
</dbReference>
<keyword evidence="5" id="KW-1185">Reference proteome</keyword>
<dbReference type="InterPro" id="IPR003599">
    <property type="entry name" value="Ig_sub"/>
</dbReference>
<dbReference type="InterPro" id="IPR013783">
    <property type="entry name" value="Ig-like_fold"/>
</dbReference>
<protein>
    <recommendedName>
        <fullName evidence="3">Ig-like domain-containing protein</fullName>
    </recommendedName>
</protein>
<feature type="signal peptide" evidence="2">
    <location>
        <begin position="1"/>
        <end position="20"/>
    </location>
</feature>
<gene>
    <name evidence="4" type="ORF">IRJ41_005658</name>
</gene>
<evidence type="ECO:0000256" key="2">
    <source>
        <dbReference type="SAM" id="SignalP"/>
    </source>
</evidence>
<evidence type="ECO:0000256" key="1">
    <source>
        <dbReference type="SAM" id="MobiDB-lite"/>
    </source>
</evidence>
<dbReference type="InterPro" id="IPR007110">
    <property type="entry name" value="Ig-like_dom"/>
</dbReference>
<name>A0A9W7TSW1_TRIRA</name>
<comment type="caution">
    <text evidence="4">The sequence shown here is derived from an EMBL/GenBank/DDBJ whole genome shotgun (WGS) entry which is preliminary data.</text>
</comment>
<feature type="region of interest" description="Disordered" evidence="1">
    <location>
        <begin position="138"/>
        <end position="170"/>
    </location>
</feature>
<dbReference type="SMART" id="SM00409">
    <property type="entry name" value="IG"/>
    <property type="match status" value="1"/>
</dbReference>
<dbReference type="PROSITE" id="PS50835">
    <property type="entry name" value="IG_LIKE"/>
    <property type="match status" value="1"/>
</dbReference>
<dbReference type="InterPro" id="IPR036179">
    <property type="entry name" value="Ig-like_dom_sf"/>
</dbReference>
<accession>A0A9W7TSW1</accession>
<feature type="domain" description="Ig-like" evidence="3">
    <location>
        <begin position="26"/>
        <end position="128"/>
    </location>
</feature>
<dbReference type="SUPFAM" id="SSF48726">
    <property type="entry name" value="Immunoglobulin"/>
    <property type="match status" value="1"/>
</dbReference>
<reference evidence="4" key="1">
    <citation type="submission" date="2021-02" db="EMBL/GenBank/DDBJ databases">
        <title>Comparative genomics reveals that relaxation of natural selection precedes convergent phenotypic evolution of cavefish.</title>
        <authorList>
            <person name="Peng Z."/>
        </authorList>
    </citation>
    <scope>NUCLEOTIDE SEQUENCE</scope>
    <source>
        <tissue evidence="4">Muscle</tissue>
    </source>
</reference>
<dbReference type="EMBL" id="JAFHDT010000012">
    <property type="protein sequence ID" value="KAI7802274.1"/>
    <property type="molecule type" value="Genomic_DNA"/>
</dbReference>
<sequence length="170" mass="18965">MGITRFSPLLLCFLLVFVQGLDIPDPDEIEYIRQEVEATVNGTVYLHCGSDMPTLFIWVFSKPGTEKNEPLAYNYGQGSKLLPLASTLGEVSLLSNTSTLVIEGVSNEAEGVYTCQALHSMDDTPRVTFYYNQLNVQDDEERDRGSGSHLTDTDQETVKEQEQQNVADHI</sequence>
<feature type="chain" id="PRO_5040832055" description="Ig-like domain-containing protein" evidence="2">
    <location>
        <begin position="21"/>
        <end position="170"/>
    </location>
</feature>
<dbReference type="AlphaFoldDB" id="A0A9W7TSW1"/>
<organism evidence="4 5">
    <name type="scientific">Triplophysa rosa</name>
    <name type="common">Cave loach</name>
    <dbReference type="NCBI Taxonomy" id="992332"/>
    <lineage>
        <taxon>Eukaryota</taxon>
        <taxon>Metazoa</taxon>
        <taxon>Chordata</taxon>
        <taxon>Craniata</taxon>
        <taxon>Vertebrata</taxon>
        <taxon>Euteleostomi</taxon>
        <taxon>Actinopterygii</taxon>
        <taxon>Neopterygii</taxon>
        <taxon>Teleostei</taxon>
        <taxon>Ostariophysi</taxon>
        <taxon>Cypriniformes</taxon>
        <taxon>Nemacheilidae</taxon>
        <taxon>Triplophysa</taxon>
    </lineage>
</organism>
<evidence type="ECO:0000259" key="3">
    <source>
        <dbReference type="PROSITE" id="PS50835"/>
    </source>
</evidence>
<evidence type="ECO:0000313" key="4">
    <source>
        <dbReference type="EMBL" id="KAI7802274.1"/>
    </source>
</evidence>
<evidence type="ECO:0000313" key="5">
    <source>
        <dbReference type="Proteomes" id="UP001059041"/>
    </source>
</evidence>